<evidence type="ECO:0000313" key="8">
    <source>
        <dbReference type="Proteomes" id="UP000322110"/>
    </source>
</evidence>
<dbReference type="SMART" id="SM00382">
    <property type="entry name" value="AAA"/>
    <property type="match status" value="1"/>
</dbReference>
<dbReference type="EMBL" id="VUKA01000007">
    <property type="protein sequence ID" value="KAA2212603.1"/>
    <property type="molecule type" value="Genomic_DNA"/>
</dbReference>
<dbReference type="OrthoDB" id="37801at2"/>
<comment type="subcellular location">
    <subcellularLocation>
        <location evidence="1">Cell inner membrane</location>
        <topology evidence="1">Peripheral membrane protein</topology>
    </subcellularLocation>
</comment>
<dbReference type="GO" id="GO:0016887">
    <property type="term" value="F:ATP hydrolysis activity"/>
    <property type="evidence" value="ECO:0007669"/>
    <property type="project" value="InterPro"/>
</dbReference>
<dbReference type="Pfam" id="PF00005">
    <property type="entry name" value="ABC_tran"/>
    <property type="match status" value="1"/>
</dbReference>
<dbReference type="GO" id="GO:0005886">
    <property type="term" value="C:plasma membrane"/>
    <property type="evidence" value="ECO:0007669"/>
    <property type="project" value="UniProtKB-SubCell"/>
</dbReference>
<name>A0A5B2TES9_9PROT</name>
<dbReference type="PANTHER" id="PTHR43776:SF7">
    <property type="entry name" value="D,D-DIPEPTIDE TRANSPORT ATP-BINDING PROTEIN DDPF-RELATED"/>
    <property type="match status" value="1"/>
</dbReference>
<dbReference type="InterPro" id="IPR003593">
    <property type="entry name" value="AAA+_ATPase"/>
</dbReference>
<dbReference type="PROSITE" id="PS50893">
    <property type="entry name" value="ABC_TRANSPORTER_2"/>
    <property type="match status" value="1"/>
</dbReference>
<gene>
    <name evidence="7" type="ORF">F0Q34_14895</name>
</gene>
<dbReference type="InterPro" id="IPR003439">
    <property type="entry name" value="ABC_transporter-like_ATP-bd"/>
</dbReference>
<evidence type="ECO:0000259" key="6">
    <source>
        <dbReference type="PROSITE" id="PS50893"/>
    </source>
</evidence>
<dbReference type="InterPro" id="IPR050319">
    <property type="entry name" value="ABC_transp_ATP-bind"/>
</dbReference>
<protein>
    <submittedName>
        <fullName evidence="7">ABC transporter ATP-binding protein</fullName>
    </submittedName>
</protein>
<keyword evidence="8" id="KW-1185">Reference proteome</keyword>
<dbReference type="FunFam" id="3.40.50.300:FF:000016">
    <property type="entry name" value="Oligopeptide ABC transporter ATP-binding component"/>
    <property type="match status" value="1"/>
</dbReference>
<dbReference type="CDD" id="cd03257">
    <property type="entry name" value="ABC_NikE_OppD_transporters"/>
    <property type="match status" value="1"/>
</dbReference>
<evidence type="ECO:0000256" key="3">
    <source>
        <dbReference type="ARBA" id="ARBA00022448"/>
    </source>
</evidence>
<feature type="domain" description="ABC transporter" evidence="6">
    <location>
        <begin position="5"/>
        <end position="255"/>
    </location>
</feature>
<dbReference type="Gene3D" id="3.40.50.300">
    <property type="entry name" value="P-loop containing nucleotide triphosphate hydrolases"/>
    <property type="match status" value="1"/>
</dbReference>
<dbReference type="SUPFAM" id="SSF52540">
    <property type="entry name" value="P-loop containing nucleoside triphosphate hydrolases"/>
    <property type="match status" value="1"/>
</dbReference>
<evidence type="ECO:0000256" key="5">
    <source>
        <dbReference type="ARBA" id="ARBA00022840"/>
    </source>
</evidence>
<comment type="caution">
    <text evidence="7">The sequence shown here is derived from an EMBL/GenBank/DDBJ whole genome shotgun (WGS) entry which is preliminary data.</text>
</comment>
<organism evidence="7 8">
    <name type="scientific">Teichococcus oryzae</name>
    <dbReference type="NCBI Taxonomy" id="1608942"/>
    <lineage>
        <taxon>Bacteria</taxon>
        <taxon>Pseudomonadati</taxon>
        <taxon>Pseudomonadota</taxon>
        <taxon>Alphaproteobacteria</taxon>
        <taxon>Acetobacterales</taxon>
        <taxon>Roseomonadaceae</taxon>
        <taxon>Roseomonas</taxon>
    </lineage>
</organism>
<keyword evidence="5 7" id="KW-0067">ATP-binding</keyword>
<proteinExistence type="inferred from homology"/>
<dbReference type="GO" id="GO:0015833">
    <property type="term" value="P:peptide transport"/>
    <property type="evidence" value="ECO:0007669"/>
    <property type="project" value="InterPro"/>
</dbReference>
<dbReference type="NCBIfam" id="NF008453">
    <property type="entry name" value="PRK11308.1"/>
    <property type="match status" value="1"/>
</dbReference>
<keyword evidence="3" id="KW-0813">Transport</keyword>
<accession>A0A5B2TES9</accession>
<evidence type="ECO:0000256" key="2">
    <source>
        <dbReference type="ARBA" id="ARBA00005417"/>
    </source>
</evidence>
<keyword evidence="4" id="KW-0547">Nucleotide-binding</keyword>
<dbReference type="RefSeq" id="WP_149813011.1">
    <property type="nucleotide sequence ID" value="NZ_VUKA01000007.1"/>
</dbReference>
<sequence length="331" mass="35948">MSAILEVENLRKWFPVGGGLFGRGQKQVKALDGVSFTVKPGEILSVVGESGSGKTTLGRTVLRLAEPTGGAIRFEGQDITTLSRRALRPLRRRMQLVFQDPFASLNPRMSVERIVAAPLIIQGGISRAGRQERVAEMLQLVGLQPHHAERHPHELSGGQRQRVGIARALIMNPSFLVADEPVSALDVSIQAQVVNLLLELKERLGLTILFIAHDLAVVGHISDRIAVMYLGRVVELAEAGTLFRDPRHPYTEALFSAAPIPDPTLRRERVILQGDIPSPIDPPSGCAFRTRCRHALPACAAAVPPLREVGPGHFSACIRDDITLQASVSTP</sequence>
<dbReference type="PANTHER" id="PTHR43776">
    <property type="entry name" value="TRANSPORT ATP-BINDING PROTEIN"/>
    <property type="match status" value="1"/>
</dbReference>
<dbReference type="Proteomes" id="UP000322110">
    <property type="component" value="Unassembled WGS sequence"/>
</dbReference>
<dbReference type="AlphaFoldDB" id="A0A5B2TES9"/>
<dbReference type="InterPro" id="IPR013563">
    <property type="entry name" value="Oligopep_ABC_C"/>
</dbReference>
<dbReference type="PROSITE" id="PS00211">
    <property type="entry name" value="ABC_TRANSPORTER_1"/>
    <property type="match status" value="1"/>
</dbReference>
<dbReference type="InterPro" id="IPR027417">
    <property type="entry name" value="P-loop_NTPase"/>
</dbReference>
<dbReference type="Pfam" id="PF08352">
    <property type="entry name" value="oligo_HPY"/>
    <property type="match status" value="1"/>
</dbReference>
<dbReference type="GO" id="GO:0005524">
    <property type="term" value="F:ATP binding"/>
    <property type="evidence" value="ECO:0007669"/>
    <property type="project" value="UniProtKB-KW"/>
</dbReference>
<dbReference type="GO" id="GO:0055085">
    <property type="term" value="P:transmembrane transport"/>
    <property type="evidence" value="ECO:0007669"/>
    <property type="project" value="UniProtKB-ARBA"/>
</dbReference>
<comment type="similarity">
    <text evidence="2">Belongs to the ABC transporter superfamily.</text>
</comment>
<dbReference type="NCBIfam" id="TIGR01727">
    <property type="entry name" value="oligo_HPY"/>
    <property type="match status" value="1"/>
</dbReference>
<reference evidence="7 8" key="1">
    <citation type="journal article" date="2015" name="Int. J. Syst. Evol. Microbiol.">
        <title>Roseomonas oryzae sp. nov., isolated from paddy rhizosphere soil.</title>
        <authorList>
            <person name="Ramaprasad E.V."/>
            <person name="Sasikala Ch."/>
            <person name="Ramana Ch.V."/>
        </authorList>
    </citation>
    <scope>NUCLEOTIDE SEQUENCE [LARGE SCALE GENOMIC DNA]</scope>
    <source>
        <strain evidence="7 8">KCTC 42542</strain>
    </source>
</reference>
<evidence type="ECO:0000256" key="4">
    <source>
        <dbReference type="ARBA" id="ARBA00022741"/>
    </source>
</evidence>
<evidence type="ECO:0000313" key="7">
    <source>
        <dbReference type="EMBL" id="KAA2212603.1"/>
    </source>
</evidence>
<evidence type="ECO:0000256" key="1">
    <source>
        <dbReference type="ARBA" id="ARBA00004417"/>
    </source>
</evidence>
<dbReference type="InterPro" id="IPR017871">
    <property type="entry name" value="ABC_transporter-like_CS"/>
</dbReference>